<dbReference type="PANTHER" id="PTHR23335">
    <property type="entry name" value="CALMODULIN-BINDING TRANSCRIPTION ACTIVATOR CAMTA"/>
    <property type="match status" value="1"/>
</dbReference>
<evidence type="ECO:0000256" key="6">
    <source>
        <dbReference type="ARBA" id="ARBA00023242"/>
    </source>
</evidence>
<dbReference type="SMART" id="SM00248">
    <property type="entry name" value="ANK"/>
    <property type="match status" value="2"/>
</dbReference>
<comment type="similarity">
    <text evidence="2">Belongs to the CAMTA family.</text>
</comment>
<dbReference type="Proteomes" id="UP000007875">
    <property type="component" value="Unassembled WGS sequence"/>
</dbReference>
<reference evidence="10" key="3">
    <citation type="submission" date="2025-09" db="UniProtKB">
        <authorList>
            <consortium name="Ensembl"/>
        </authorList>
    </citation>
    <scope>IDENTIFICATION</scope>
</reference>
<dbReference type="Pfam" id="PF01833">
    <property type="entry name" value="TIG"/>
    <property type="match status" value="1"/>
</dbReference>
<dbReference type="SUPFAM" id="SSF81296">
    <property type="entry name" value="E set domains"/>
    <property type="match status" value="1"/>
</dbReference>
<dbReference type="Pfam" id="PF03859">
    <property type="entry name" value="CG-1"/>
    <property type="match status" value="1"/>
</dbReference>
<protein>
    <recommendedName>
        <fullName evidence="9">CG-1 domain-containing protein</fullName>
    </recommendedName>
</protein>
<evidence type="ECO:0000256" key="4">
    <source>
        <dbReference type="ARBA" id="ARBA00023159"/>
    </source>
</evidence>
<comment type="subcellular location">
    <subcellularLocation>
        <location evidence="1">Nucleus</location>
    </subcellularLocation>
</comment>
<reference evidence="11" key="1">
    <citation type="submission" date="2003-08" db="EMBL/GenBank/DDBJ databases">
        <authorList>
            <person name="Birren B."/>
            <person name="Nusbaum C."/>
            <person name="Abebe A."/>
            <person name="Abouelleil A."/>
            <person name="Adekoya E."/>
            <person name="Ait-zahra M."/>
            <person name="Allen N."/>
            <person name="Allen T."/>
            <person name="An P."/>
            <person name="Anderson M."/>
            <person name="Anderson S."/>
            <person name="Arachchi H."/>
            <person name="Armbruster J."/>
            <person name="Bachantsang P."/>
            <person name="Baldwin J."/>
            <person name="Barry A."/>
            <person name="Bayul T."/>
            <person name="Blitshsteyn B."/>
            <person name="Bloom T."/>
            <person name="Blye J."/>
            <person name="Boguslavskiy L."/>
            <person name="Borowsky M."/>
            <person name="Boukhgalter B."/>
            <person name="Brunache A."/>
            <person name="Butler J."/>
            <person name="Calixte N."/>
            <person name="Calvo S."/>
            <person name="Camarata J."/>
            <person name="Campo K."/>
            <person name="Chang J."/>
            <person name="Cheshatsang Y."/>
            <person name="Citroen M."/>
            <person name="Collymore A."/>
            <person name="Considine T."/>
            <person name="Cook A."/>
            <person name="Cooke P."/>
            <person name="Corum B."/>
            <person name="Cuomo C."/>
            <person name="David R."/>
            <person name="Dawoe T."/>
            <person name="Degray S."/>
            <person name="Dodge S."/>
            <person name="Dooley K."/>
            <person name="Dorje P."/>
            <person name="Dorjee K."/>
            <person name="Dorris L."/>
            <person name="Duffey N."/>
            <person name="Dupes A."/>
            <person name="Elkins T."/>
            <person name="Engels R."/>
            <person name="Erickson J."/>
            <person name="Farina A."/>
            <person name="Faro S."/>
            <person name="Ferreira P."/>
            <person name="Fischer H."/>
            <person name="Fitzgerald M."/>
            <person name="Foley K."/>
            <person name="Gage D."/>
            <person name="Galagan J."/>
            <person name="Gearin G."/>
            <person name="Gnerre S."/>
            <person name="Gnirke A."/>
            <person name="Goyette A."/>
            <person name="Graham J."/>
            <person name="Grandbois E."/>
            <person name="Gyaltsen K."/>
            <person name="Hafez N."/>
            <person name="Hagopian D."/>
            <person name="Hagos B."/>
            <person name="Hall J."/>
            <person name="Hatcher B."/>
            <person name="Heller A."/>
            <person name="Higgins H."/>
            <person name="Honan T."/>
            <person name="Horn A."/>
            <person name="Houde N."/>
            <person name="Hughes L."/>
            <person name="Hulme W."/>
            <person name="Husby E."/>
            <person name="Iliev I."/>
            <person name="Jaffe D."/>
            <person name="Jones C."/>
            <person name="Kamal M."/>
            <person name="Kamat A."/>
            <person name="Kamvysselis M."/>
            <person name="Karlsson E."/>
            <person name="Kells C."/>
            <person name="Kieu A."/>
            <person name="Kisner P."/>
            <person name="Kodira C."/>
            <person name="Kulbokas E."/>
            <person name="Labutti K."/>
            <person name="Lama D."/>
            <person name="Landers T."/>
            <person name="Leger J."/>
            <person name="Levine S."/>
            <person name="Lewis D."/>
            <person name="Lewis T."/>
            <person name="Lindblad-toh K."/>
            <person name="Liu X."/>
            <person name="Lokyitsang T."/>
            <person name="Lokyitsang Y."/>
            <person name="Lucien O."/>
            <person name="Lui A."/>
            <person name="Ma L.J."/>
            <person name="Mabbitt R."/>
            <person name="Macdonald J."/>
            <person name="Maclean C."/>
            <person name="Major J."/>
            <person name="Manning J."/>
            <person name="Marabella R."/>
            <person name="Maru K."/>
            <person name="Matthews C."/>
            <person name="Mauceli E."/>
            <person name="Mccarthy M."/>
            <person name="Mcdonough S."/>
            <person name="Mcghee T."/>
            <person name="Meldrim J."/>
            <person name="Meneus L."/>
            <person name="Mesirov J."/>
            <person name="Mihalev A."/>
            <person name="Mihova T."/>
            <person name="Mikkelsen T."/>
            <person name="Mlenga V."/>
            <person name="Moru K."/>
            <person name="Mozes J."/>
            <person name="Mulrain L."/>
            <person name="Munson G."/>
            <person name="Naylor J."/>
            <person name="Newes C."/>
            <person name="Nguyen C."/>
            <person name="Nguyen N."/>
            <person name="Nguyen T."/>
            <person name="Nicol R."/>
            <person name="Nielsen C."/>
            <person name="Nizzari M."/>
            <person name="Norbu C."/>
            <person name="Norbu N."/>
            <person name="O'donnell P."/>
            <person name="Okoawo O."/>
            <person name="O'leary S."/>
            <person name="Omotosho B."/>
            <person name="O'neill K."/>
            <person name="Osman S."/>
            <person name="Parker S."/>
            <person name="Perrin D."/>
            <person name="Phunkhang P."/>
            <person name="Piqani B."/>
            <person name="Purcell S."/>
            <person name="Rachupka T."/>
            <person name="Ramasamy U."/>
            <person name="Rameau R."/>
            <person name="Ray V."/>
            <person name="Raymond C."/>
            <person name="Retta R."/>
            <person name="Richardson S."/>
            <person name="Rise C."/>
            <person name="Rodriguez J."/>
            <person name="Rogers J."/>
            <person name="Rogov P."/>
            <person name="Rutman M."/>
            <person name="Schupbach R."/>
            <person name="Seaman C."/>
            <person name="Settipalli S."/>
            <person name="Sharpe T."/>
            <person name="Sheridan J."/>
            <person name="Sherpa N."/>
            <person name="Shi J."/>
            <person name="Smirnov S."/>
            <person name="Smith C."/>
            <person name="Sougnez C."/>
            <person name="Spencer B."/>
            <person name="Stalker J."/>
            <person name="Stange-thomann N."/>
            <person name="Stavropoulos S."/>
            <person name="Stetson K."/>
            <person name="Stone C."/>
            <person name="Stone S."/>
            <person name="Stubbs M."/>
            <person name="Talamas J."/>
            <person name="Tchuinga P."/>
            <person name="Tenzing P."/>
            <person name="Tesfaye S."/>
            <person name="Theodore J."/>
            <person name="Thoulutsang Y."/>
            <person name="Topham K."/>
            <person name="Towey S."/>
            <person name="Tsamla T."/>
            <person name="Tsomo N."/>
            <person name="Vallee D."/>
            <person name="Vassiliev H."/>
            <person name="Venkataraman V."/>
            <person name="Vinson J."/>
            <person name="Vo A."/>
            <person name="Wade C."/>
            <person name="Wang S."/>
            <person name="Wangchuk T."/>
            <person name="Wangdi T."/>
            <person name="Whittaker C."/>
            <person name="Wilkinson J."/>
            <person name="Wu Y."/>
            <person name="Wyman D."/>
            <person name="Yadav S."/>
            <person name="Yang S."/>
            <person name="Yang X."/>
            <person name="Yeager S."/>
            <person name="Yee E."/>
            <person name="Young G."/>
            <person name="Zainoun J."/>
            <person name="Zembeck L."/>
            <person name="Zimmer A."/>
            <person name="Zody M."/>
            <person name="Lander E."/>
        </authorList>
    </citation>
    <scope>NUCLEOTIDE SEQUENCE [LARGE SCALE GENOMIC DNA]</scope>
</reference>
<dbReference type="Gene3D" id="2.60.40.10">
    <property type="entry name" value="Immunoglobulins"/>
    <property type="match status" value="1"/>
</dbReference>
<dbReference type="SUPFAM" id="SSF48403">
    <property type="entry name" value="Ankyrin repeat"/>
    <property type="match status" value="1"/>
</dbReference>
<evidence type="ECO:0000256" key="3">
    <source>
        <dbReference type="ARBA" id="ARBA00023043"/>
    </source>
</evidence>
<dbReference type="STRING" id="51511.ENSCSAVP00000003906"/>
<evidence type="ECO:0000313" key="10">
    <source>
        <dbReference type="Ensembl" id="ENSCSAVP00000003906.1"/>
    </source>
</evidence>
<keyword evidence="11" id="KW-1185">Reference proteome</keyword>
<proteinExistence type="inferred from homology"/>
<dbReference type="InterPro" id="IPR005559">
    <property type="entry name" value="CG-1_dom"/>
</dbReference>
<dbReference type="HOGENOM" id="CLU_001807_0_0_1"/>
<feature type="compositionally biased region" description="Polar residues" evidence="8">
    <location>
        <begin position="441"/>
        <end position="464"/>
    </location>
</feature>
<dbReference type="GO" id="GO:0003690">
    <property type="term" value="F:double-stranded DNA binding"/>
    <property type="evidence" value="ECO:0007669"/>
    <property type="project" value="TreeGrafter"/>
</dbReference>
<dbReference type="GeneTree" id="ENSGT00940000165359"/>
<comment type="subunit">
    <text evidence="7">May interact with calmodulin.</text>
</comment>
<dbReference type="Ensembl" id="ENSCSAVT00000003964.1">
    <property type="protein sequence ID" value="ENSCSAVP00000003906.1"/>
    <property type="gene ID" value="ENSCSAVG00000002310.1"/>
</dbReference>
<feature type="region of interest" description="Disordered" evidence="8">
    <location>
        <begin position="302"/>
        <end position="322"/>
    </location>
</feature>
<dbReference type="InterPro" id="IPR014756">
    <property type="entry name" value="Ig_E-set"/>
</dbReference>
<dbReference type="PANTHER" id="PTHR23335:SF1">
    <property type="entry name" value="CALMODULIN-BINDING TRANSCRIPTION ACTIVATOR, ISOFORM F"/>
    <property type="match status" value="1"/>
</dbReference>
<dbReference type="SMART" id="SM01076">
    <property type="entry name" value="CG-1"/>
    <property type="match status" value="1"/>
</dbReference>
<dbReference type="AlphaFoldDB" id="H2YF08"/>
<dbReference type="GO" id="GO:0005634">
    <property type="term" value="C:nucleus"/>
    <property type="evidence" value="ECO:0007669"/>
    <property type="project" value="UniProtKB-SubCell"/>
</dbReference>
<dbReference type="PROSITE" id="PS51437">
    <property type="entry name" value="CG_1"/>
    <property type="match status" value="1"/>
</dbReference>
<dbReference type="FunCoup" id="H2YF08">
    <property type="interactions" value="1"/>
</dbReference>
<keyword evidence="3" id="KW-0040">ANK repeat</keyword>
<dbReference type="InParanoid" id="H2YF08"/>
<evidence type="ECO:0000256" key="5">
    <source>
        <dbReference type="ARBA" id="ARBA00023163"/>
    </source>
</evidence>
<organism evidence="10 11">
    <name type="scientific">Ciona savignyi</name>
    <name type="common">Pacific transparent sea squirt</name>
    <dbReference type="NCBI Taxonomy" id="51511"/>
    <lineage>
        <taxon>Eukaryota</taxon>
        <taxon>Metazoa</taxon>
        <taxon>Chordata</taxon>
        <taxon>Tunicata</taxon>
        <taxon>Ascidiacea</taxon>
        <taxon>Phlebobranchia</taxon>
        <taxon>Cionidae</taxon>
        <taxon>Ciona</taxon>
    </lineage>
</organism>
<dbReference type="Pfam" id="PF13637">
    <property type="entry name" value="Ank_4"/>
    <property type="match status" value="1"/>
</dbReference>
<feature type="domain" description="CG-1" evidence="9">
    <location>
        <begin position="18"/>
        <end position="143"/>
    </location>
</feature>
<dbReference type="GO" id="GO:0006357">
    <property type="term" value="P:regulation of transcription by RNA polymerase II"/>
    <property type="evidence" value="ECO:0007669"/>
    <property type="project" value="TreeGrafter"/>
</dbReference>
<dbReference type="InterPro" id="IPR002909">
    <property type="entry name" value="IPT_dom"/>
</dbReference>
<keyword evidence="5" id="KW-0804">Transcription</keyword>
<dbReference type="InterPro" id="IPR002110">
    <property type="entry name" value="Ankyrin_rpt"/>
</dbReference>
<evidence type="ECO:0000256" key="1">
    <source>
        <dbReference type="ARBA" id="ARBA00004123"/>
    </source>
</evidence>
<evidence type="ECO:0000313" key="11">
    <source>
        <dbReference type="Proteomes" id="UP000007875"/>
    </source>
</evidence>
<evidence type="ECO:0000256" key="8">
    <source>
        <dbReference type="SAM" id="MobiDB-lite"/>
    </source>
</evidence>
<accession>H2YF08</accession>
<keyword evidence="6" id="KW-0539">Nucleus</keyword>
<name>H2YF08_CIOSA</name>
<dbReference type="Gene3D" id="1.25.40.20">
    <property type="entry name" value="Ankyrin repeat-containing domain"/>
    <property type="match status" value="1"/>
</dbReference>
<dbReference type="eggNOG" id="KOG0520">
    <property type="taxonomic scope" value="Eukaryota"/>
</dbReference>
<dbReference type="InterPro" id="IPR013783">
    <property type="entry name" value="Ig-like_fold"/>
</dbReference>
<evidence type="ECO:0000256" key="7">
    <source>
        <dbReference type="ARBA" id="ARBA00029480"/>
    </source>
</evidence>
<feature type="region of interest" description="Disordered" evidence="8">
    <location>
        <begin position="441"/>
        <end position="465"/>
    </location>
</feature>
<reference evidence="10" key="2">
    <citation type="submission" date="2025-08" db="UniProtKB">
        <authorList>
            <consortium name="Ensembl"/>
        </authorList>
    </citation>
    <scope>IDENTIFICATION</scope>
</reference>
<dbReference type="GO" id="GO:0003712">
    <property type="term" value="F:transcription coregulator activity"/>
    <property type="evidence" value="ECO:0007669"/>
    <property type="project" value="TreeGrafter"/>
</dbReference>
<evidence type="ECO:0000256" key="2">
    <source>
        <dbReference type="ARBA" id="ARBA00008267"/>
    </source>
</evidence>
<evidence type="ECO:0000259" key="9">
    <source>
        <dbReference type="PROSITE" id="PS51437"/>
    </source>
</evidence>
<keyword evidence="4" id="KW-0010">Activator</keyword>
<dbReference type="CDD" id="cd00102">
    <property type="entry name" value="IPT"/>
    <property type="match status" value="1"/>
</dbReference>
<dbReference type="InterPro" id="IPR036770">
    <property type="entry name" value="Ankyrin_rpt-contain_sf"/>
</dbReference>
<sequence length="786" mass="88079">MKSEVVIPDDMRTRLPAPAAHLPKHKYVWMTNEEVASILINFLKHNDWITTSRVYRPESGCLLMFNRKKVKYRQDLYIWKTKRKSKWCREDHVKLKVGGTPCITALYVHSDILPTFHRRCYWFIQNPDIVLVHYLNYPYKDSGKQIIRDLSLNHQCQQWQHLSKQELIDQLHPMFTGIPWPSITSSPLDPESMDIIVDSLIENHYFEQRHRVLPLQNGLTQRIMKPRVIMANGNIEFTQNCSHVSLSSNSTTSNVKMNQSATPIFCNNASLILVNDATIRRASNSTELFLPGSVIPMIKPTHSDDSSMGNQLPGIKKNDIEGTKGRPNLRLMENHISIKPLCANVLSAQQLKVSEHDTTKSAQPLNEKLTNDMDIQTENKECNVNTPPILADYGVKDVMVPNCQSCVVQPKQSPFVESLKSSSVPDGGFDVFDVDSLFTTSTSKNSDQSASIDADQNNSSNESAVSDLFPQQLWEPVLDESSSMQSYSDMATNNLLETFGPITEYSPDWSYTEGGVKVLITGSWSFCGNFTCTFGNLLVPATNVQNGVLRCYAPAHKAGQVDLTVVCNGIIASRPVPFQYKEITPAHTELASEWLKLNEDQFKLSIISRLEKMEERLNSMGTSAGLNNQHGGAQYTLREATNHLGSGEEGRLVNLLKNLYSRYLMIGRSCAIDFGHEGTQGMSLLHSAAALGYLDLIHTLHSFGKSEVDWTPFVNGECSPGNVDKFGCSPLYWACARGHINCAEFLLGWDAAQLHIVDFLGRSPTGIASLHGHHQLFKSLEFPYPH</sequence>
<dbReference type="OMA" id="NDSFTRW"/>